<dbReference type="OrthoDB" id="705638at2"/>
<keyword evidence="3" id="KW-1185">Reference proteome</keyword>
<dbReference type="Proteomes" id="UP000193431">
    <property type="component" value="Chromosome"/>
</dbReference>
<evidence type="ECO:0000313" key="3">
    <source>
        <dbReference type="Proteomes" id="UP000193431"/>
    </source>
</evidence>
<evidence type="ECO:0000313" key="2">
    <source>
        <dbReference type="EMBL" id="ARN77261.1"/>
    </source>
</evidence>
<sequence length="175" mass="19714">MKRIIFIVAFLVTSVGTMAQNLDSIGNLKNTSETVVTSEMFKLIANIDLGDTDDEVKEMKSMVDNLSELRVYMTDNSDSAKKMKQIVNGYISKNNLVKLMHVKEEDQMFTFHMRKGSTDKKVRDLIMFMDGNGNDGEDSVFLIISGDIDMDQISKITKSLNTPGQKQIEEATKNK</sequence>
<dbReference type="AlphaFoldDB" id="A0A1W6MI34"/>
<dbReference type="RefSeq" id="WP_085766068.1">
    <property type="nucleotide sequence ID" value="NZ_CP019344.1"/>
</dbReference>
<organism evidence="2 3">
    <name type="scientific">Nonlabens spongiae</name>
    <dbReference type="NCBI Taxonomy" id="331648"/>
    <lineage>
        <taxon>Bacteria</taxon>
        <taxon>Pseudomonadati</taxon>
        <taxon>Bacteroidota</taxon>
        <taxon>Flavobacteriia</taxon>
        <taxon>Flavobacteriales</taxon>
        <taxon>Flavobacteriaceae</taxon>
        <taxon>Nonlabens</taxon>
    </lineage>
</organism>
<name>A0A1W6MI34_9FLAO</name>
<dbReference type="Pfam" id="PF14060">
    <property type="entry name" value="DUF4252"/>
    <property type="match status" value="1"/>
</dbReference>
<gene>
    <name evidence="2" type="ORF">BST97_04290</name>
</gene>
<feature type="signal peptide" evidence="1">
    <location>
        <begin position="1"/>
        <end position="19"/>
    </location>
</feature>
<reference evidence="2 3" key="1">
    <citation type="submission" date="2016-11" db="EMBL/GenBank/DDBJ databases">
        <title>Trade-off between light-utilization and light-protection in marine flavobacteria.</title>
        <authorList>
            <person name="Kumagai Y."/>
        </authorList>
    </citation>
    <scope>NUCLEOTIDE SEQUENCE [LARGE SCALE GENOMIC DNA]</scope>
    <source>
        <strain evidence="2 3">JCM 13191</strain>
    </source>
</reference>
<dbReference type="InterPro" id="IPR025348">
    <property type="entry name" value="DUF4252"/>
</dbReference>
<proteinExistence type="predicted"/>
<dbReference type="STRING" id="331648.BST97_04290"/>
<keyword evidence="1" id="KW-0732">Signal</keyword>
<evidence type="ECO:0008006" key="4">
    <source>
        <dbReference type="Google" id="ProtNLM"/>
    </source>
</evidence>
<protein>
    <recommendedName>
        <fullName evidence="4">DNA topoisomerase IV</fullName>
    </recommendedName>
</protein>
<feature type="chain" id="PRO_5012596929" description="DNA topoisomerase IV" evidence="1">
    <location>
        <begin position="20"/>
        <end position="175"/>
    </location>
</feature>
<dbReference type="EMBL" id="CP019344">
    <property type="protein sequence ID" value="ARN77261.1"/>
    <property type="molecule type" value="Genomic_DNA"/>
</dbReference>
<accession>A0A1W6MI34</accession>
<evidence type="ECO:0000256" key="1">
    <source>
        <dbReference type="SAM" id="SignalP"/>
    </source>
</evidence>